<dbReference type="Pfam" id="PF13524">
    <property type="entry name" value="Glyco_trans_1_2"/>
    <property type="match status" value="1"/>
</dbReference>
<reference evidence="2" key="1">
    <citation type="submission" date="2017-01" db="EMBL/GenBank/DDBJ databases">
        <authorList>
            <person name="Assis F.L."/>
            <person name="Abrahao J.S."/>
            <person name="Silva L."/>
            <person name="Khalil J.B."/>
            <person name="Rodrigues R."/>
            <person name="Silva L.S."/>
            <person name="Arantes T."/>
            <person name="Boratto P."/>
            <person name="Andrade M."/>
            <person name="Kroon E.G."/>
            <person name="Ribeiro B."/>
            <person name="Bergier I."/>
            <person name="Seligmann H."/>
            <person name="Ghigo E."/>
            <person name="Colson P."/>
            <person name="Levasseur A."/>
            <person name="Raoult D."/>
            <person name="Scola B.L."/>
        </authorList>
    </citation>
    <scope>NUCLEOTIDE SEQUENCE</scope>
    <source>
        <strain evidence="2">Soda lake</strain>
    </source>
</reference>
<reference evidence="2" key="2">
    <citation type="journal article" date="2018" name="Nat. Commun.">
        <title>Tailed giant Tupanvirus possesses the most complete translational apparatus of the known virosphere.</title>
        <authorList>
            <person name="Abrahao J."/>
            <person name="Silva L."/>
            <person name="Silva L.S."/>
            <person name="Khalil J.Y.B."/>
            <person name="Rodrigues R."/>
            <person name="Arantes T."/>
            <person name="Assis F."/>
            <person name="Boratto P."/>
            <person name="Andrade M."/>
            <person name="Kroon E.G."/>
            <person name="Ribeiro B."/>
            <person name="Bergier I."/>
            <person name="Seligmann H."/>
            <person name="Ghigo E."/>
            <person name="Colson P."/>
            <person name="Levasseur A."/>
            <person name="Kroemer G."/>
            <person name="Raoult D."/>
            <person name="La Scola B."/>
        </authorList>
    </citation>
    <scope>NUCLEOTIDE SEQUENCE [LARGE SCALE GENOMIC DNA]</scope>
    <source>
        <strain evidence="2">Soda lake</strain>
    </source>
</reference>
<sequence>MLNLVVLNNNKGIRTTKLHFYKLFECLASMQYFVIVQFSEISSKTEIEMKEIFLKLFGKLPDNIVFFEHLTEMHEMKIPSEIKINVIVDDLHHGGDIKKNRILSLTKVSRILSTYGYSFSKYYSTNVPVYFFPHSVAFDIKFNETPINKILVSGRLNPSIYPFRNHVVKLSKKNKFLQYLPVNCNYEIYKDSPDLLYGQKYVEKLSDYLACFTCDASIDRPYIVAKHFEILSSGSLLLAGNPNTKNYFEKLGFIDGMHYISVTIDNINEKIAYITNPINRETINKIRKNGYDLVREKHTFRNRANYLKDILENSTNVIRQNDGMCGGAYFMEKS</sequence>
<proteinExistence type="predicted"/>
<name>A0A6N1NKN7_9VIRU</name>
<dbReference type="InterPro" id="IPR055259">
    <property type="entry name" value="YkvP/CgeB_Glyco_trans-like"/>
</dbReference>
<dbReference type="EMBL" id="KY523104">
    <property type="protein sequence ID" value="QKU35155.1"/>
    <property type="molecule type" value="Genomic_DNA"/>
</dbReference>
<organism evidence="2">
    <name type="scientific">Tupanvirus soda lake</name>
    <dbReference type="NCBI Taxonomy" id="2126985"/>
    <lineage>
        <taxon>Viruses</taxon>
        <taxon>Varidnaviria</taxon>
        <taxon>Bamfordvirae</taxon>
        <taxon>Nucleocytoviricota</taxon>
        <taxon>Megaviricetes</taxon>
        <taxon>Imitervirales</taxon>
        <taxon>Mimiviridae</taxon>
        <taxon>Megamimivirinae</taxon>
        <taxon>Tupanvirus</taxon>
        <taxon>Tupanvirus salinum</taxon>
    </lineage>
</organism>
<protein>
    <recommendedName>
        <fullName evidence="1">Spore protein YkvP/CgeB glycosyl transferase-like domain-containing protein</fullName>
    </recommendedName>
</protein>
<feature type="domain" description="Spore protein YkvP/CgeB glycosyl transferase-like" evidence="1">
    <location>
        <begin position="199"/>
        <end position="308"/>
    </location>
</feature>
<evidence type="ECO:0000259" key="1">
    <source>
        <dbReference type="Pfam" id="PF13524"/>
    </source>
</evidence>
<accession>A0A6N1NKN7</accession>
<evidence type="ECO:0000313" key="2">
    <source>
        <dbReference type="EMBL" id="QKU35155.1"/>
    </source>
</evidence>
<dbReference type="RefSeq" id="YP_010781810.1">
    <property type="nucleotide sequence ID" value="NC_075039.1"/>
</dbReference>
<dbReference type="KEGG" id="vg:80518574"/>
<dbReference type="GeneID" id="80518574"/>